<dbReference type="Proteomes" id="UP000235388">
    <property type="component" value="Unassembled WGS sequence"/>
</dbReference>
<dbReference type="Gene3D" id="4.10.60.10">
    <property type="entry name" value="Zinc finger, CCHC-type"/>
    <property type="match status" value="1"/>
</dbReference>
<sequence>MPYQHVEVKPANMMYHHSWVSCAVEPRPVTPNTLANTSVCSLVVSTQQTQNPSPLIPLVPVLDGNTVIFPAWQSCLEDVLAIQGVLDSVEGKVPCPKADPDSKQPVLTEKGYNPEEFRTDWDTLLDIACSTIKLTLLVDLSICYCDTKLAHKLFDTICEAYEKNTQAGCSRLQDLFWHAKHDPNALIAKWIAKIRNTATNLASIKITPNNQQLCNCLLQGLNESWKTIHDHLVYSPTNVSLDNAIGALEAHEVLTQVSDENFDPSAMASAAKTQKKLGCWNCGQKGHHSTKCPNPSIKKRTGAQANSTNARAGAVSFATIGNYSKNEDDDNSYDDDKCDVVWG</sequence>
<evidence type="ECO:0000256" key="2">
    <source>
        <dbReference type="PROSITE-ProRule" id="PRU00047"/>
    </source>
</evidence>
<keyword evidence="2" id="KW-0862">Zinc</keyword>
<dbReference type="Pfam" id="PF14223">
    <property type="entry name" value="Retrotran_gag_2"/>
    <property type="match status" value="1"/>
</dbReference>
<dbReference type="GO" id="GO:0008270">
    <property type="term" value="F:zinc ion binding"/>
    <property type="evidence" value="ECO:0007669"/>
    <property type="project" value="UniProtKB-KW"/>
</dbReference>
<evidence type="ECO:0000259" key="3">
    <source>
        <dbReference type="PROSITE" id="PS50158"/>
    </source>
</evidence>
<keyword evidence="1" id="KW-0507">mRNA processing</keyword>
<keyword evidence="5" id="KW-1185">Reference proteome</keyword>
<dbReference type="STRING" id="200324.A0A2N5URM9"/>
<evidence type="ECO:0000256" key="1">
    <source>
        <dbReference type="ARBA" id="ARBA00022664"/>
    </source>
</evidence>
<dbReference type="AlphaFoldDB" id="A0A2N5URM9"/>
<evidence type="ECO:0000313" key="4">
    <source>
        <dbReference type="EMBL" id="PLW40297.1"/>
    </source>
</evidence>
<dbReference type="Pfam" id="PF00098">
    <property type="entry name" value="zf-CCHC"/>
    <property type="match status" value="1"/>
</dbReference>
<feature type="domain" description="CCHC-type" evidence="3">
    <location>
        <begin position="279"/>
        <end position="294"/>
    </location>
</feature>
<dbReference type="InterPro" id="IPR001878">
    <property type="entry name" value="Znf_CCHC"/>
</dbReference>
<dbReference type="GO" id="GO:0006397">
    <property type="term" value="P:mRNA processing"/>
    <property type="evidence" value="ECO:0007669"/>
    <property type="project" value="UniProtKB-KW"/>
</dbReference>
<protein>
    <recommendedName>
        <fullName evidence="3">CCHC-type domain-containing protein</fullName>
    </recommendedName>
</protein>
<organism evidence="4 5">
    <name type="scientific">Puccinia coronata f. sp. avenae</name>
    <dbReference type="NCBI Taxonomy" id="200324"/>
    <lineage>
        <taxon>Eukaryota</taxon>
        <taxon>Fungi</taxon>
        <taxon>Dikarya</taxon>
        <taxon>Basidiomycota</taxon>
        <taxon>Pucciniomycotina</taxon>
        <taxon>Pucciniomycetes</taxon>
        <taxon>Pucciniales</taxon>
        <taxon>Pucciniaceae</taxon>
        <taxon>Puccinia</taxon>
    </lineage>
</organism>
<dbReference type="PROSITE" id="PS50158">
    <property type="entry name" value="ZF_CCHC"/>
    <property type="match status" value="1"/>
</dbReference>
<gene>
    <name evidence="4" type="ORF">PCANC_11182</name>
</gene>
<dbReference type="SUPFAM" id="SSF57756">
    <property type="entry name" value="Retrovirus zinc finger-like domains"/>
    <property type="match status" value="1"/>
</dbReference>
<accession>A0A2N5URM9</accession>
<dbReference type="EMBL" id="PGCJ01000183">
    <property type="protein sequence ID" value="PLW40297.1"/>
    <property type="molecule type" value="Genomic_DNA"/>
</dbReference>
<name>A0A2N5URM9_9BASI</name>
<keyword evidence="2" id="KW-0863">Zinc-finger</keyword>
<proteinExistence type="predicted"/>
<dbReference type="InterPro" id="IPR036875">
    <property type="entry name" value="Znf_CCHC_sf"/>
</dbReference>
<dbReference type="OrthoDB" id="2527451at2759"/>
<dbReference type="GO" id="GO:0003676">
    <property type="term" value="F:nucleic acid binding"/>
    <property type="evidence" value="ECO:0007669"/>
    <property type="project" value="InterPro"/>
</dbReference>
<dbReference type="SMART" id="SM00343">
    <property type="entry name" value="ZnF_C2HC"/>
    <property type="match status" value="1"/>
</dbReference>
<dbReference type="PANTHER" id="PTHR47481">
    <property type="match status" value="1"/>
</dbReference>
<comment type="caution">
    <text evidence="4">The sequence shown here is derived from an EMBL/GenBank/DDBJ whole genome shotgun (WGS) entry which is preliminary data.</text>
</comment>
<evidence type="ECO:0000313" key="5">
    <source>
        <dbReference type="Proteomes" id="UP000235388"/>
    </source>
</evidence>
<dbReference type="PANTHER" id="PTHR47481:SF7">
    <property type="entry name" value="CCHC-TYPE DOMAIN-CONTAINING PROTEIN"/>
    <property type="match status" value="1"/>
</dbReference>
<reference evidence="4 5" key="1">
    <citation type="submission" date="2017-11" db="EMBL/GenBank/DDBJ databases">
        <title>De novo assembly and phasing of dikaryotic genomes from two isolates of Puccinia coronata f. sp. avenae, the causal agent of oat crown rust.</title>
        <authorList>
            <person name="Miller M.E."/>
            <person name="Zhang Y."/>
            <person name="Omidvar V."/>
            <person name="Sperschneider J."/>
            <person name="Schwessinger B."/>
            <person name="Raley C."/>
            <person name="Palmer J.M."/>
            <person name="Garnica D."/>
            <person name="Upadhyaya N."/>
            <person name="Rathjen J."/>
            <person name="Taylor J.M."/>
            <person name="Park R.F."/>
            <person name="Dodds P.N."/>
            <person name="Hirsch C.D."/>
            <person name="Kianian S.F."/>
            <person name="Figueroa M."/>
        </authorList>
    </citation>
    <scope>NUCLEOTIDE SEQUENCE [LARGE SCALE GENOMIC DNA]</scope>
    <source>
        <strain evidence="4">12NC29</strain>
    </source>
</reference>
<keyword evidence="2" id="KW-0479">Metal-binding</keyword>